<dbReference type="PANTHER" id="PTHR44591">
    <property type="entry name" value="STRESS RESPONSE REGULATOR PROTEIN 1"/>
    <property type="match status" value="1"/>
</dbReference>
<evidence type="ECO:0000256" key="1">
    <source>
        <dbReference type="ARBA" id="ARBA00022553"/>
    </source>
</evidence>
<accession>A0A1F5JPZ6</accession>
<organism evidence="4 5">
    <name type="scientific">Candidatus Daviesbacteria bacterium RIFCSPHIGHO2_02_FULL_36_13</name>
    <dbReference type="NCBI Taxonomy" id="1797768"/>
    <lineage>
        <taxon>Bacteria</taxon>
        <taxon>Candidatus Daviesiibacteriota</taxon>
    </lineage>
</organism>
<evidence type="ECO:0000313" key="5">
    <source>
        <dbReference type="Proteomes" id="UP000176902"/>
    </source>
</evidence>
<dbReference type="InterPro" id="IPR001789">
    <property type="entry name" value="Sig_transdc_resp-reg_receiver"/>
</dbReference>
<keyword evidence="1 2" id="KW-0597">Phosphoprotein</keyword>
<dbReference type="InterPro" id="IPR011006">
    <property type="entry name" value="CheY-like_superfamily"/>
</dbReference>
<comment type="caution">
    <text evidence="4">The sequence shown here is derived from an EMBL/GenBank/DDBJ whole genome shotgun (WGS) entry which is preliminary data.</text>
</comment>
<evidence type="ECO:0000259" key="3">
    <source>
        <dbReference type="PROSITE" id="PS50110"/>
    </source>
</evidence>
<dbReference type="Gene3D" id="3.40.50.2300">
    <property type="match status" value="1"/>
</dbReference>
<gene>
    <name evidence="4" type="ORF">A3C59_03390</name>
</gene>
<reference evidence="4 5" key="1">
    <citation type="journal article" date="2016" name="Nat. Commun.">
        <title>Thousands of microbial genomes shed light on interconnected biogeochemical processes in an aquifer system.</title>
        <authorList>
            <person name="Anantharaman K."/>
            <person name="Brown C.T."/>
            <person name="Hug L.A."/>
            <person name="Sharon I."/>
            <person name="Castelle C.J."/>
            <person name="Probst A.J."/>
            <person name="Thomas B.C."/>
            <person name="Singh A."/>
            <person name="Wilkins M.J."/>
            <person name="Karaoz U."/>
            <person name="Brodie E.L."/>
            <person name="Williams K.H."/>
            <person name="Hubbard S.S."/>
            <person name="Banfield J.F."/>
        </authorList>
    </citation>
    <scope>NUCLEOTIDE SEQUENCE [LARGE SCALE GENOMIC DNA]</scope>
</reference>
<dbReference type="EMBL" id="MFCV01000044">
    <property type="protein sequence ID" value="OGE30733.1"/>
    <property type="molecule type" value="Genomic_DNA"/>
</dbReference>
<dbReference type="InterPro" id="IPR050595">
    <property type="entry name" value="Bact_response_regulator"/>
</dbReference>
<dbReference type="SUPFAM" id="SSF52172">
    <property type="entry name" value="CheY-like"/>
    <property type="match status" value="1"/>
</dbReference>
<dbReference type="Pfam" id="PF00072">
    <property type="entry name" value="Response_reg"/>
    <property type="match status" value="1"/>
</dbReference>
<proteinExistence type="predicted"/>
<dbReference type="Proteomes" id="UP000176902">
    <property type="component" value="Unassembled WGS sequence"/>
</dbReference>
<evidence type="ECO:0000256" key="2">
    <source>
        <dbReference type="PROSITE-ProRule" id="PRU00169"/>
    </source>
</evidence>
<protein>
    <recommendedName>
        <fullName evidence="3">Response regulatory domain-containing protein</fullName>
    </recommendedName>
</protein>
<dbReference type="AlphaFoldDB" id="A0A1F5JPZ6"/>
<dbReference type="CDD" id="cd17574">
    <property type="entry name" value="REC_OmpR"/>
    <property type="match status" value="1"/>
</dbReference>
<dbReference type="SMART" id="SM00448">
    <property type="entry name" value="REC"/>
    <property type="match status" value="1"/>
</dbReference>
<name>A0A1F5JPZ6_9BACT</name>
<evidence type="ECO:0000313" key="4">
    <source>
        <dbReference type="EMBL" id="OGE30733.1"/>
    </source>
</evidence>
<dbReference type="PROSITE" id="PS50110">
    <property type="entry name" value="RESPONSE_REGULATORY"/>
    <property type="match status" value="1"/>
</dbReference>
<feature type="modified residue" description="4-aspartylphosphate" evidence="2">
    <location>
        <position position="56"/>
    </location>
</feature>
<dbReference type="GO" id="GO:0000160">
    <property type="term" value="P:phosphorelay signal transduction system"/>
    <property type="evidence" value="ECO:0007669"/>
    <property type="project" value="InterPro"/>
</dbReference>
<sequence>MDNAGKKILIVEDDQFLREFYQELLQEEGYIVDVAADGEIALKKITEGGFSLVLLDIMLPKMDGINILKTLKTSPAKTPNGPVVCLTNLGQDTVIKQCFELGAEGYLIKSALNPDEVLVEIKSYLQKSSPNAKS</sequence>
<feature type="domain" description="Response regulatory" evidence="3">
    <location>
        <begin position="7"/>
        <end position="124"/>
    </location>
</feature>
<dbReference type="STRING" id="1797768.A3C59_03390"/>
<dbReference type="PANTHER" id="PTHR44591:SF3">
    <property type="entry name" value="RESPONSE REGULATORY DOMAIN-CONTAINING PROTEIN"/>
    <property type="match status" value="1"/>
</dbReference>